<dbReference type="Pfam" id="PF05524">
    <property type="entry name" value="PEP-utilisers_N"/>
    <property type="match status" value="1"/>
</dbReference>
<dbReference type="AlphaFoldDB" id="A0A1C3H1U3"/>
<protein>
    <recommendedName>
        <fullName evidence="4">phosphoenolpyruvate--glycerone phosphotransferase</fullName>
        <ecNumber evidence="4">2.7.1.121</ecNumber>
    </recommendedName>
</protein>
<evidence type="ECO:0000313" key="10">
    <source>
        <dbReference type="Proteomes" id="UP000190837"/>
    </source>
</evidence>
<dbReference type="PRINTS" id="PR00107">
    <property type="entry name" value="PHOSPHOCPHPR"/>
</dbReference>
<dbReference type="EC" id="2.7.1.121" evidence="4"/>
<comment type="catalytic activity">
    <reaction evidence="1">
        <text>dihydroxyacetone + phosphoenolpyruvate = dihydroxyacetone phosphate + pyruvate</text>
        <dbReference type="Rhea" id="RHEA:18381"/>
        <dbReference type="ChEBI" id="CHEBI:15361"/>
        <dbReference type="ChEBI" id="CHEBI:16016"/>
        <dbReference type="ChEBI" id="CHEBI:57642"/>
        <dbReference type="ChEBI" id="CHEBI:58702"/>
        <dbReference type="EC" id="2.7.1.121"/>
    </reaction>
</comment>
<keyword evidence="5 9" id="KW-0808">Transferase</keyword>
<dbReference type="GO" id="GO:0019563">
    <property type="term" value="P:glycerol catabolic process"/>
    <property type="evidence" value="ECO:0007669"/>
    <property type="project" value="InterPro"/>
</dbReference>
<dbReference type="InterPro" id="IPR039643">
    <property type="entry name" value="DhaM"/>
</dbReference>
<dbReference type="CDD" id="cd00367">
    <property type="entry name" value="PTS-HPr_like"/>
    <property type="match status" value="1"/>
</dbReference>
<gene>
    <name evidence="9" type="ORF">CHUV0807_0102</name>
</gene>
<feature type="domain" description="PTS EIIA type-4" evidence="7">
    <location>
        <begin position="1"/>
        <end position="135"/>
    </location>
</feature>
<dbReference type="PANTHER" id="PTHR38594:SF1">
    <property type="entry name" value="PEP-DEPENDENT DIHYDROXYACETONE KINASE, PHOSPHORYL DONOR SUBUNIT DHAM"/>
    <property type="match status" value="1"/>
</dbReference>
<dbReference type="Proteomes" id="UP000190837">
    <property type="component" value="Unassembled WGS sequence"/>
</dbReference>
<dbReference type="SUPFAM" id="SSF53062">
    <property type="entry name" value="PTS system fructose IIA component-like"/>
    <property type="match status" value="1"/>
</dbReference>
<comment type="similarity">
    <text evidence="3">Belongs to the PEP-utilizing enzyme family.</text>
</comment>
<dbReference type="NCBIfam" id="TIGR01003">
    <property type="entry name" value="PTS_HPr_family"/>
    <property type="match status" value="1"/>
</dbReference>
<dbReference type="InterPro" id="IPR008731">
    <property type="entry name" value="PTS_EIN"/>
</dbReference>
<feature type="domain" description="HPr" evidence="8">
    <location>
        <begin position="162"/>
        <end position="249"/>
    </location>
</feature>
<dbReference type="Pfam" id="PF03610">
    <property type="entry name" value="EIIA-man"/>
    <property type="match status" value="1"/>
</dbReference>
<dbReference type="PROSITE" id="PS51096">
    <property type="entry name" value="PTS_EIIA_TYPE_4"/>
    <property type="match status" value="1"/>
</dbReference>
<reference evidence="10" key="1">
    <citation type="submission" date="2016-04" db="EMBL/GenBank/DDBJ databases">
        <authorList>
            <person name="Tagini F."/>
        </authorList>
    </citation>
    <scope>NUCLEOTIDE SEQUENCE [LARGE SCALE GENOMIC DNA]</scope>
    <source>
        <strain evidence="10">CHUV0807</strain>
    </source>
</reference>
<name>A0A1C3H1U3_9GAMM</name>
<dbReference type="InterPro" id="IPR012844">
    <property type="entry name" value="DhaM_N"/>
</dbReference>
<dbReference type="Gene3D" id="3.50.30.10">
    <property type="entry name" value="Phosphohistidine domain"/>
    <property type="match status" value="1"/>
</dbReference>
<dbReference type="InterPro" id="IPR036662">
    <property type="entry name" value="PTS_EIIA_man-typ_sf"/>
</dbReference>
<dbReference type="InterPro" id="IPR036637">
    <property type="entry name" value="Phosphohistidine_dom_sf"/>
</dbReference>
<proteinExistence type="inferred from homology"/>
<dbReference type="PANTHER" id="PTHR38594">
    <property type="entry name" value="PEP-DEPENDENT DIHYDROXYACETONE KINASE, PHOSPHORYL DONOR SUBUNIT DHAM"/>
    <property type="match status" value="1"/>
</dbReference>
<dbReference type="GO" id="GO:0009401">
    <property type="term" value="P:phosphoenolpyruvate-dependent sugar phosphotransferase system"/>
    <property type="evidence" value="ECO:0007669"/>
    <property type="project" value="InterPro"/>
</dbReference>
<evidence type="ECO:0000256" key="6">
    <source>
        <dbReference type="ARBA" id="ARBA00046577"/>
    </source>
</evidence>
<evidence type="ECO:0000256" key="4">
    <source>
        <dbReference type="ARBA" id="ARBA00012095"/>
    </source>
</evidence>
<evidence type="ECO:0000259" key="7">
    <source>
        <dbReference type="PROSITE" id="PS51096"/>
    </source>
</evidence>
<dbReference type="PROSITE" id="PS00369">
    <property type="entry name" value="PTS_HPR_HIS"/>
    <property type="match status" value="1"/>
</dbReference>
<dbReference type="InterPro" id="IPR001020">
    <property type="entry name" value="PTS_HPr_His_P_site"/>
</dbReference>
<organism evidence="9 10">
    <name type="scientific">Cardiobacterium hominis</name>
    <dbReference type="NCBI Taxonomy" id="2718"/>
    <lineage>
        <taxon>Bacteria</taxon>
        <taxon>Pseudomonadati</taxon>
        <taxon>Pseudomonadota</taxon>
        <taxon>Gammaproteobacteria</taxon>
        <taxon>Cardiobacteriales</taxon>
        <taxon>Cardiobacteriaceae</taxon>
        <taxon>Cardiobacterium</taxon>
    </lineage>
</organism>
<dbReference type="Gene3D" id="3.40.50.510">
    <property type="entry name" value="Phosphotransferase system, mannose-type IIA component"/>
    <property type="match status" value="1"/>
</dbReference>
<dbReference type="SUPFAM" id="SSF55594">
    <property type="entry name" value="HPr-like"/>
    <property type="match status" value="1"/>
</dbReference>
<dbReference type="Pfam" id="PF00381">
    <property type="entry name" value="PTS-HPr"/>
    <property type="match status" value="1"/>
</dbReference>
<dbReference type="Pfam" id="PF00391">
    <property type="entry name" value="PEP-utilizers"/>
    <property type="match status" value="1"/>
</dbReference>
<dbReference type="PROSITE" id="PS51350">
    <property type="entry name" value="PTS_HPR_DOM"/>
    <property type="match status" value="1"/>
</dbReference>
<sequence length="474" mass="49173">MIHLILVSHHPDIARGIAALAAQMSAAPETIHTAAGIDDADNPVGTDAVRIMQALLEADNPDGILILVDLGSAILSAQTALDLLDDPALTARCRISAAPLVEGAISAAVAASSGADLETVAREATQALAAKQASLGEENPLPCAAGEGARVKTVPDDNIPSGDSTTITLTNRDGLHARPAARLVAALTPYRARLILTCGDKQADGKSLNQLALLQARHGDRLTLHADGDDAAAALQTFRELAAANFGDPPDSGDGHLLARATPATAATIRAAVWRCDPPQHDTRTLHADRAAFSEAVTAVAARLETLQNKITARLGADAGDIFATHAQLLAELTEATLAHDAANYAPVWQEETAQAAVALAALPDPYLRARAADIHDLAQQVLALLADAPEATMPDNAPFILVARDLYPLRAATLPANCLAVVLADGDPHSHAALLCQAAQRPYYSGAGDAVLALTDGEHIQITRASGEIRRLP</sequence>
<dbReference type="SUPFAM" id="SSF52009">
    <property type="entry name" value="Phosphohistidine domain"/>
    <property type="match status" value="1"/>
</dbReference>
<dbReference type="InterPro" id="IPR008279">
    <property type="entry name" value="PEP-util_enz_mobile_dom"/>
</dbReference>
<comment type="subunit">
    <text evidence="6">Homodimer. The dihydroxyacetone kinase complex is composed of a homodimer of DhaM, a homodimer of DhaK and the subunit DhaL.</text>
</comment>
<evidence type="ECO:0000259" key="8">
    <source>
        <dbReference type="PROSITE" id="PS51350"/>
    </source>
</evidence>
<dbReference type="RefSeq" id="WP_079538759.1">
    <property type="nucleotide sequence ID" value="NZ_FKLO01000011.1"/>
</dbReference>
<keyword evidence="9" id="KW-0670">Pyruvate</keyword>
<dbReference type="InterPro" id="IPR004701">
    <property type="entry name" value="PTS_EIIA_man-typ"/>
</dbReference>
<evidence type="ECO:0000313" key="9">
    <source>
        <dbReference type="EMBL" id="SAM57001.1"/>
    </source>
</evidence>
<dbReference type="GO" id="GO:0016020">
    <property type="term" value="C:membrane"/>
    <property type="evidence" value="ECO:0007669"/>
    <property type="project" value="InterPro"/>
</dbReference>
<evidence type="ECO:0000256" key="1">
    <source>
        <dbReference type="ARBA" id="ARBA00001113"/>
    </source>
</evidence>
<dbReference type="InterPro" id="IPR035895">
    <property type="entry name" value="HPr-like_sf"/>
</dbReference>
<comment type="function">
    <text evidence="2">Component of the dihydroxyacetone kinase complex, which is responsible for the phosphoenolpyruvate (PEP)-dependent phosphorylation of dihydroxyacetone. DhaM serves as the phosphoryl donor. Is phosphorylated by phosphoenolpyruvate in an EI- and HPr-dependent reaction, and a phosphorelay system on histidine residues finally leads to phosphoryl transfer to DhaL and dihydroxyacetone.</text>
</comment>
<evidence type="ECO:0000256" key="3">
    <source>
        <dbReference type="ARBA" id="ARBA00007837"/>
    </source>
</evidence>
<dbReference type="GO" id="GO:0047324">
    <property type="term" value="F:phosphoenolpyruvate-glycerone phosphotransferase activity"/>
    <property type="evidence" value="ECO:0007669"/>
    <property type="project" value="UniProtKB-EC"/>
</dbReference>
<dbReference type="NCBIfam" id="TIGR02364">
    <property type="entry name" value="dha_pts"/>
    <property type="match status" value="1"/>
</dbReference>
<evidence type="ECO:0000256" key="5">
    <source>
        <dbReference type="ARBA" id="ARBA00022679"/>
    </source>
</evidence>
<dbReference type="SUPFAM" id="SSF47831">
    <property type="entry name" value="Enzyme I of the PEP:sugar phosphotransferase system HPr-binding (sub)domain"/>
    <property type="match status" value="1"/>
</dbReference>
<dbReference type="Gene3D" id="1.10.274.10">
    <property type="entry name" value="PtsI, HPr-binding domain"/>
    <property type="match status" value="1"/>
</dbReference>
<dbReference type="InterPro" id="IPR000032">
    <property type="entry name" value="HPr-like"/>
</dbReference>
<dbReference type="Gene3D" id="3.30.1340.10">
    <property type="entry name" value="HPr-like"/>
    <property type="match status" value="1"/>
</dbReference>
<dbReference type="InterPro" id="IPR036618">
    <property type="entry name" value="PtsI_HPr-bd_sf"/>
</dbReference>
<evidence type="ECO:0000256" key="2">
    <source>
        <dbReference type="ARBA" id="ARBA00002788"/>
    </source>
</evidence>
<accession>A0A1C3H1U3</accession>
<dbReference type="EMBL" id="FKLO01000011">
    <property type="protein sequence ID" value="SAM57001.1"/>
    <property type="molecule type" value="Genomic_DNA"/>
</dbReference>